<dbReference type="Pfam" id="PF01966">
    <property type="entry name" value="HD"/>
    <property type="match status" value="1"/>
</dbReference>
<dbReference type="InterPro" id="IPR052722">
    <property type="entry name" value="PgpH_phosphodiesterase"/>
</dbReference>
<dbReference type="Pfam" id="PF07698">
    <property type="entry name" value="7TM-7TMR_HD"/>
    <property type="match status" value="1"/>
</dbReference>
<dbReference type="InterPro" id="IPR006674">
    <property type="entry name" value="HD_domain"/>
</dbReference>
<feature type="transmembrane region" description="Helical" evidence="1">
    <location>
        <begin position="278"/>
        <end position="297"/>
    </location>
</feature>
<keyword evidence="4" id="KW-1185">Reference proteome</keyword>
<dbReference type="STRING" id="1027249.SAMN05216179_1968"/>
<dbReference type="EMBL" id="FRCZ01000003">
    <property type="protein sequence ID" value="SHN11266.1"/>
    <property type="molecule type" value="Genomic_DNA"/>
</dbReference>
<dbReference type="InterPro" id="IPR011624">
    <property type="entry name" value="Metal-dep_PHydrolase_7TM_extra"/>
</dbReference>
<dbReference type="Gene3D" id="1.10.3210.10">
    <property type="entry name" value="Hypothetical protein af1432"/>
    <property type="match status" value="1"/>
</dbReference>
<gene>
    <name evidence="3" type="ORF">SAMN05216179_1968</name>
</gene>
<evidence type="ECO:0000259" key="2">
    <source>
        <dbReference type="SMART" id="SM00471"/>
    </source>
</evidence>
<feature type="transmembrane region" description="Helical" evidence="1">
    <location>
        <begin position="448"/>
        <end position="469"/>
    </location>
</feature>
<keyword evidence="1" id="KW-1133">Transmembrane helix</keyword>
<feature type="transmembrane region" description="Helical" evidence="1">
    <location>
        <begin position="417"/>
        <end position="436"/>
    </location>
</feature>
<evidence type="ECO:0000313" key="4">
    <source>
        <dbReference type="Proteomes" id="UP000184184"/>
    </source>
</evidence>
<dbReference type="InterPro" id="IPR003607">
    <property type="entry name" value="HD/PDEase_dom"/>
</dbReference>
<name>A0A1M7P3R3_9BACI</name>
<dbReference type="InterPro" id="IPR006675">
    <property type="entry name" value="HDIG_dom"/>
</dbReference>
<proteinExistence type="predicted"/>
<feature type="transmembrane region" description="Helical" evidence="1">
    <location>
        <begin position="313"/>
        <end position="333"/>
    </location>
</feature>
<dbReference type="NCBIfam" id="TIGR00277">
    <property type="entry name" value="HDIG"/>
    <property type="match status" value="1"/>
</dbReference>
<feature type="transmembrane region" description="Helical" evidence="1">
    <location>
        <begin position="21"/>
        <end position="39"/>
    </location>
</feature>
<dbReference type="CDD" id="cd00077">
    <property type="entry name" value="HDc"/>
    <property type="match status" value="1"/>
</dbReference>
<dbReference type="PANTHER" id="PTHR36442">
    <property type="entry name" value="CYCLIC-DI-AMP PHOSPHODIESTERASE PGPH"/>
    <property type="match status" value="1"/>
</dbReference>
<feature type="domain" description="HD/PDEase" evidence="2">
    <location>
        <begin position="498"/>
        <end position="653"/>
    </location>
</feature>
<organism evidence="3 4">
    <name type="scientific">Gracilibacillus kekensis</name>
    <dbReference type="NCBI Taxonomy" id="1027249"/>
    <lineage>
        <taxon>Bacteria</taxon>
        <taxon>Bacillati</taxon>
        <taxon>Bacillota</taxon>
        <taxon>Bacilli</taxon>
        <taxon>Bacillales</taxon>
        <taxon>Bacillaceae</taxon>
        <taxon>Gracilibacillus</taxon>
    </lineage>
</organism>
<feature type="transmembrane region" description="Helical" evidence="1">
    <location>
        <begin position="387"/>
        <end position="405"/>
    </location>
</feature>
<reference evidence="3 4" key="1">
    <citation type="submission" date="2016-11" db="EMBL/GenBank/DDBJ databases">
        <authorList>
            <person name="Jaros S."/>
            <person name="Januszkiewicz K."/>
            <person name="Wedrychowicz H."/>
        </authorList>
    </citation>
    <scope>NUCLEOTIDE SEQUENCE [LARGE SCALE GENOMIC DNA]</scope>
    <source>
        <strain evidence="3 4">CGMCC 1.10681</strain>
    </source>
</reference>
<dbReference type="Pfam" id="PF07697">
    <property type="entry name" value="7TMR-HDED"/>
    <property type="match status" value="1"/>
</dbReference>
<dbReference type="SUPFAM" id="SSF109604">
    <property type="entry name" value="HD-domain/PDEase-like"/>
    <property type="match status" value="1"/>
</dbReference>
<dbReference type="PANTHER" id="PTHR36442:SF1">
    <property type="entry name" value="CYCLIC-DI-AMP PHOSPHODIESTERASE PGPH"/>
    <property type="match status" value="1"/>
</dbReference>
<dbReference type="InterPro" id="IPR011621">
    <property type="entry name" value="Metal-dep_PHydrolase_7TM_intra"/>
</dbReference>
<dbReference type="Proteomes" id="UP000184184">
    <property type="component" value="Unassembled WGS sequence"/>
</dbReference>
<dbReference type="RefSeq" id="WP_084543434.1">
    <property type="nucleotide sequence ID" value="NZ_FRCZ01000003.1"/>
</dbReference>
<feature type="transmembrane region" description="Helical" evidence="1">
    <location>
        <begin position="362"/>
        <end position="381"/>
    </location>
</feature>
<protein>
    <recommendedName>
        <fullName evidence="2">HD/PDEase domain-containing protein</fullName>
    </recommendedName>
</protein>
<evidence type="ECO:0000256" key="1">
    <source>
        <dbReference type="SAM" id="Phobius"/>
    </source>
</evidence>
<keyword evidence="1" id="KW-0472">Membrane</keyword>
<dbReference type="AlphaFoldDB" id="A0A1M7P3R3"/>
<dbReference type="SMART" id="SM00471">
    <property type="entry name" value="HDc"/>
    <property type="match status" value="1"/>
</dbReference>
<accession>A0A1M7P3R3</accession>
<evidence type="ECO:0000313" key="3">
    <source>
        <dbReference type="EMBL" id="SHN11266.1"/>
    </source>
</evidence>
<sequence length="714" mass="80779">MRNNNKWSMPKLGFFFTNIKIQLITACVVVMSVFLLFSYQNVHTETYDIEKFSAAKETIRSPITIENTKETERRIRNVVQSVEDHFEISEQVTEEQITYINEIFEAIEKIETGQLEQELEEEKLVTTGDKVGYLEEIVHEDIMLAVNNDTFIALFQATKEERVLAKELITTALYDAFHNGIKVEEVDQAIKTAKQKLTYSTLDYSFVQSLHPLISFSIKPNAFFSADQTNEAQQQARNSVESVMIRAGEVIVEEGQLITNEIYEELEIAGLLNEERNLYPMIGLLILVSLIGLFLFFELQHHVQQTDFHFRKLIAICVLSIFTVILMKVVSLYTTNINPLYLVTPIAAVSMLLKILVNERIAIVLSLFYGIIGSVIFNANIPGLLNMEAGIFIIFSQLASIFFLSSVKDKSTITKSGLGTAIINMATICLFLFLSFENYSWLDYLMFSGYGFTSAIIATVLTMGMLPLFETGLGILSDTKLLALSSPNQPLLRKLLIEAPGTYHHSIMVANLSEASCEAIGANGLLARVAAYYHDLGKTVRPHYFIENQMGMKNPHDYLDPYQSAEIILQHPSDSAKLLKKAKLPKEIIDISIQHHGTTLLKYFYFKAKERNEKVLEDDFRYDGPKPSSKEAAVVSLCDSIEAAVRSLANPNQAEIEKIVSSIFEDRLLDGQLNESTLTFKQLEQMKLVICETLKGIYHSRIQYPKETNMKEAR</sequence>
<keyword evidence="1" id="KW-0812">Transmembrane</keyword>